<comment type="caution">
    <text evidence="2">The sequence shown here is derived from an EMBL/GenBank/DDBJ whole genome shotgun (WGS) entry which is preliminary data.</text>
</comment>
<dbReference type="AlphaFoldDB" id="A0A3P1UVR5"/>
<dbReference type="Pfam" id="PF03881">
    <property type="entry name" value="Fructosamin_kin"/>
    <property type="match status" value="1"/>
</dbReference>
<dbReference type="Gene3D" id="1.20.1270.240">
    <property type="match status" value="1"/>
</dbReference>
<dbReference type="PIRSF" id="PIRSF006221">
    <property type="entry name" value="Ketosamine-3-kinase"/>
    <property type="match status" value="1"/>
</dbReference>
<evidence type="ECO:0000313" key="2">
    <source>
        <dbReference type="EMBL" id="RRD25255.1"/>
    </source>
</evidence>
<keyword evidence="3" id="KW-1185">Reference proteome</keyword>
<sequence length="309" mass="32368">MSHPPQRFRKHDDGPVSTRLEAQGLEWLARAMPEGGAHVVPVTTGPGWLEEPRLATTRVTPGAARAFGRALAVTHAAGAPAYGAAPPGWDGRARMGRSNLRLRPHGADPRATGGGPRRWGEFYAEDRILPYLGPSRDNGSISAAGAAVIERLCSRLADGVLDADQPALVRRAGGAGAPVVARTHGDLWCGNILWVPADEVRAWAPPRAGLGPGPSGRAAPVGARGGDPVGVLIDPMAHGAHAETDLAALGVFGQRHLDLIYRSYDEVSPLAEGWRERIGLHSLHILMIHACLFGGGYGAEAVGAARAYA</sequence>
<keyword evidence="1 2" id="KW-0418">Kinase</keyword>
<dbReference type="InterPro" id="IPR016477">
    <property type="entry name" value="Fructo-/Ketosamine-3-kinase"/>
</dbReference>
<dbReference type="Gene3D" id="1.10.510.10">
    <property type="entry name" value="Transferase(Phosphotransferase) domain 1"/>
    <property type="match status" value="1"/>
</dbReference>
<name>A0A3P1UVR5_9ACTO</name>
<dbReference type="GO" id="GO:0016301">
    <property type="term" value="F:kinase activity"/>
    <property type="evidence" value="ECO:0007669"/>
    <property type="project" value="UniProtKB-UniRule"/>
</dbReference>
<dbReference type="InterPro" id="IPR011009">
    <property type="entry name" value="Kinase-like_dom_sf"/>
</dbReference>
<reference evidence="2 3" key="1">
    <citation type="submission" date="2018-11" db="EMBL/GenBank/DDBJ databases">
        <title>Genomes From Bacteria Associated with the Canine Oral Cavity: a Test Case for Automated Genome-Based Taxonomic Assignment.</title>
        <authorList>
            <person name="Coil D.A."/>
            <person name="Jospin G."/>
            <person name="Darling A.E."/>
            <person name="Wallis C."/>
            <person name="Davis I.J."/>
            <person name="Harris S."/>
            <person name="Eisen J.A."/>
            <person name="Holcombe L.J."/>
            <person name="O'Flynn C."/>
        </authorList>
    </citation>
    <scope>NUCLEOTIDE SEQUENCE [LARGE SCALE GENOMIC DNA]</scope>
    <source>
        <strain evidence="2 3">OH5050</strain>
    </source>
</reference>
<gene>
    <name evidence="2" type="ORF">EII10_10750</name>
</gene>
<accession>A0A3P1UVR5</accession>
<dbReference type="EMBL" id="RQZC01000024">
    <property type="protein sequence ID" value="RRD25255.1"/>
    <property type="molecule type" value="Genomic_DNA"/>
</dbReference>
<proteinExistence type="inferred from homology"/>
<evidence type="ECO:0000313" key="3">
    <source>
        <dbReference type="Proteomes" id="UP000271272"/>
    </source>
</evidence>
<dbReference type="PANTHER" id="PTHR12149:SF8">
    <property type="entry name" value="PROTEIN-RIBULOSAMINE 3-KINASE"/>
    <property type="match status" value="1"/>
</dbReference>
<dbReference type="Proteomes" id="UP000271272">
    <property type="component" value="Unassembled WGS sequence"/>
</dbReference>
<comment type="similarity">
    <text evidence="1">Belongs to the fructosamine kinase family.</text>
</comment>
<dbReference type="SUPFAM" id="SSF56112">
    <property type="entry name" value="Protein kinase-like (PK-like)"/>
    <property type="match status" value="1"/>
</dbReference>
<dbReference type="PANTHER" id="PTHR12149">
    <property type="entry name" value="FRUCTOSAMINE 3 KINASE-RELATED PROTEIN"/>
    <property type="match status" value="1"/>
</dbReference>
<dbReference type="OrthoDB" id="5291879at2"/>
<keyword evidence="1" id="KW-0808">Transferase</keyword>
<organism evidence="2 3">
    <name type="scientific">Actinomyces bowdenii</name>
    <dbReference type="NCBI Taxonomy" id="131109"/>
    <lineage>
        <taxon>Bacteria</taxon>
        <taxon>Bacillati</taxon>
        <taxon>Actinomycetota</taxon>
        <taxon>Actinomycetes</taxon>
        <taxon>Actinomycetales</taxon>
        <taxon>Actinomycetaceae</taxon>
        <taxon>Actinomyces</taxon>
    </lineage>
</organism>
<evidence type="ECO:0000256" key="1">
    <source>
        <dbReference type="PIRNR" id="PIRNR006221"/>
    </source>
</evidence>
<dbReference type="RefSeq" id="WP_124934500.1">
    <property type="nucleotide sequence ID" value="NZ_RQZC01000024.1"/>
</dbReference>
<protein>
    <submittedName>
        <fullName evidence="2">Fructosamine kinase</fullName>
    </submittedName>
</protein>